<evidence type="ECO:0000313" key="2">
    <source>
        <dbReference type="EMBL" id="NVN29399.1"/>
    </source>
</evidence>
<evidence type="ECO:0000313" key="1">
    <source>
        <dbReference type="EMBL" id="MBB3172891.1"/>
    </source>
</evidence>
<dbReference type="EMBL" id="JABXXQ010000033">
    <property type="protein sequence ID" value="NVN29399.1"/>
    <property type="molecule type" value="Genomic_DNA"/>
</dbReference>
<reference evidence="1 3" key="2">
    <citation type="submission" date="2020-08" db="EMBL/GenBank/DDBJ databases">
        <title>Genomic Encyclopedia of Type Strains, Phase III (KMG-III): the genomes of soil and plant-associated and newly described type strains.</title>
        <authorList>
            <person name="Whitman W."/>
        </authorList>
    </citation>
    <scope>NUCLEOTIDE SEQUENCE [LARGE SCALE GENOMIC DNA]</scope>
    <source>
        <strain evidence="1 3">CECT 8088</strain>
    </source>
</reference>
<dbReference type="EMBL" id="JACHXV010000002">
    <property type="protein sequence ID" value="MBB3172891.1"/>
    <property type="molecule type" value="Genomic_DNA"/>
</dbReference>
<evidence type="ECO:0000313" key="3">
    <source>
        <dbReference type="Proteomes" id="UP000557688"/>
    </source>
</evidence>
<comment type="caution">
    <text evidence="2">The sequence shown here is derived from an EMBL/GenBank/DDBJ whole genome shotgun (WGS) entry which is preliminary data.</text>
</comment>
<dbReference type="Proteomes" id="UP000557688">
    <property type="component" value="Unassembled WGS sequence"/>
</dbReference>
<name>A0A850NLT0_9PROT</name>
<keyword evidence="3" id="KW-1185">Reference proteome</keyword>
<gene>
    <name evidence="1" type="ORF">FHR90_000705</name>
    <name evidence="2" type="ORF">HUK83_03470</name>
</gene>
<evidence type="ECO:0000313" key="4">
    <source>
        <dbReference type="Proteomes" id="UP000565205"/>
    </source>
</evidence>
<accession>A0A850NLT0</accession>
<dbReference type="RefSeq" id="WP_176622117.1">
    <property type="nucleotide sequence ID" value="NZ_JABXXQ010000033.1"/>
</dbReference>
<reference evidence="2 4" key="1">
    <citation type="submission" date="2020-06" db="EMBL/GenBank/DDBJ databases">
        <title>Description of novel acetic acid bacteria.</title>
        <authorList>
            <person name="Sombolestani A."/>
        </authorList>
    </citation>
    <scope>NUCLEOTIDE SEQUENCE [LARGE SCALE GENOMIC DNA]</scope>
    <source>
        <strain evidence="2 4">LMG 26838</strain>
    </source>
</reference>
<dbReference type="AlphaFoldDB" id="A0A850NLT0"/>
<proteinExistence type="predicted"/>
<protein>
    <submittedName>
        <fullName evidence="2">Uncharacterized protein</fullName>
    </submittedName>
</protein>
<organism evidence="2 4">
    <name type="scientific">Endobacter medicaginis</name>
    <dbReference type="NCBI Taxonomy" id="1181271"/>
    <lineage>
        <taxon>Bacteria</taxon>
        <taxon>Pseudomonadati</taxon>
        <taxon>Pseudomonadota</taxon>
        <taxon>Alphaproteobacteria</taxon>
        <taxon>Acetobacterales</taxon>
        <taxon>Acetobacteraceae</taxon>
        <taxon>Endobacter</taxon>
    </lineage>
</organism>
<sequence length="101" mass="11386">MSLTMRQIDDFIDVAIDRLSGEEGVAISRFYIDLRDYQQRITPKLVEQCVSICESRGLSAERQGDGLQILVNLNSCLMNHSQAVAYRTALAFTKSQYGNHT</sequence>
<dbReference type="Proteomes" id="UP000565205">
    <property type="component" value="Unassembled WGS sequence"/>
</dbReference>